<organism evidence="2 3">
    <name type="scientific">Daedalea quercina L-15889</name>
    <dbReference type="NCBI Taxonomy" id="1314783"/>
    <lineage>
        <taxon>Eukaryota</taxon>
        <taxon>Fungi</taxon>
        <taxon>Dikarya</taxon>
        <taxon>Basidiomycota</taxon>
        <taxon>Agaricomycotina</taxon>
        <taxon>Agaricomycetes</taxon>
        <taxon>Polyporales</taxon>
        <taxon>Fomitopsis</taxon>
    </lineage>
</organism>
<evidence type="ECO:0000313" key="3">
    <source>
        <dbReference type="Proteomes" id="UP000076727"/>
    </source>
</evidence>
<keyword evidence="1" id="KW-1133">Transmembrane helix</keyword>
<accession>A0A165UHI9</accession>
<evidence type="ECO:0000256" key="1">
    <source>
        <dbReference type="SAM" id="Phobius"/>
    </source>
</evidence>
<keyword evidence="3" id="KW-1185">Reference proteome</keyword>
<dbReference type="EMBL" id="KV429032">
    <property type="protein sequence ID" value="KZT74912.1"/>
    <property type="molecule type" value="Genomic_DNA"/>
</dbReference>
<dbReference type="AlphaFoldDB" id="A0A165UHI9"/>
<protein>
    <submittedName>
        <fullName evidence="2">Uncharacterized protein</fullName>
    </submittedName>
</protein>
<reference evidence="2 3" key="1">
    <citation type="journal article" date="2016" name="Mol. Biol. Evol.">
        <title>Comparative Genomics of Early-Diverging Mushroom-Forming Fungi Provides Insights into the Origins of Lignocellulose Decay Capabilities.</title>
        <authorList>
            <person name="Nagy L.G."/>
            <person name="Riley R."/>
            <person name="Tritt A."/>
            <person name="Adam C."/>
            <person name="Daum C."/>
            <person name="Floudas D."/>
            <person name="Sun H."/>
            <person name="Yadav J.S."/>
            <person name="Pangilinan J."/>
            <person name="Larsson K.H."/>
            <person name="Matsuura K."/>
            <person name="Barry K."/>
            <person name="Labutti K."/>
            <person name="Kuo R."/>
            <person name="Ohm R.A."/>
            <person name="Bhattacharya S.S."/>
            <person name="Shirouzu T."/>
            <person name="Yoshinaga Y."/>
            <person name="Martin F.M."/>
            <person name="Grigoriev I.V."/>
            <person name="Hibbett D.S."/>
        </authorList>
    </citation>
    <scope>NUCLEOTIDE SEQUENCE [LARGE SCALE GENOMIC DNA]</scope>
    <source>
        <strain evidence="2 3">L-15889</strain>
    </source>
</reference>
<name>A0A165UHI9_9APHY</name>
<sequence length="93" mass="10259">MVAQHTASFLVVASAFLPMPLCSYIFVYLCAHVSIYLLHASVYLYISSTILYIKHLVQCSTHAPSPRPVAPTVHLPAVSTHRVDSGRSLCQNF</sequence>
<dbReference type="Proteomes" id="UP000076727">
    <property type="component" value="Unassembled WGS sequence"/>
</dbReference>
<feature type="transmembrane region" description="Helical" evidence="1">
    <location>
        <begin position="33"/>
        <end position="53"/>
    </location>
</feature>
<feature type="transmembrane region" description="Helical" evidence="1">
    <location>
        <begin position="7"/>
        <end position="27"/>
    </location>
</feature>
<evidence type="ECO:0000313" key="2">
    <source>
        <dbReference type="EMBL" id="KZT74912.1"/>
    </source>
</evidence>
<keyword evidence="1" id="KW-0812">Transmembrane</keyword>
<proteinExistence type="predicted"/>
<keyword evidence="1" id="KW-0472">Membrane</keyword>
<gene>
    <name evidence="2" type="ORF">DAEQUDRAFT_13051</name>
</gene>